<gene>
    <name evidence="2" type="ORF">GA0070618_6188</name>
</gene>
<accession>A0A1C5A2S5</accession>
<name>A0A1C5A2S5_MICEC</name>
<dbReference type="RefSeq" id="WP_088984756.1">
    <property type="nucleotide sequence ID" value="NZ_JBITFW010000009.1"/>
</dbReference>
<dbReference type="Proteomes" id="UP000198253">
    <property type="component" value="Chromosome I"/>
</dbReference>
<protein>
    <submittedName>
        <fullName evidence="2">Uncharacterized protein</fullName>
    </submittedName>
</protein>
<evidence type="ECO:0000256" key="1">
    <source>
        <dbReference type="SAM" id="MobiDB-lite"/>
    </source>
</evidence>
<evidence type="ECO:0000313" key="3">
    <source>
        <dbReference type="Proteomes" id="UP000198253"/>
    </source>
</evidence>
<sequence>MGGLTVRDYEKALALGETCGATVGEGRWRAVCNLVPGHEPPHEEWRGHGTVTFGTWPSPPQGEPR</sequence>
<dbReference type="EMBL" id="LT607413">
    <property type="protein sequence ID" value="SCF39449.1"/>
    <property type="molecule type" value="Genomic_DNA"/>
</dbReference>
<dbReference type="InParanoid" id="A0A1C5A2S5"/>
<proteinExistence type="predicted"/>
<evidence type="ECO:0000313" key="2">
    <source>
        <dbReference type="EMBL" id="SCF39449.1"/>
    </source>
</evidence>
<dbReference type="AlphaFoldDB" id="A0A1C5A2S5"/>
<feature type="region of interest" description="Disordered" evidence="1">
    <location>
        <begin position="38"/>
        <end position="65"/>
    </location>
</feature>
<reference evidence="3" key="1">
    <citation type="submission" date="2016-06" db="EMBL/GenBank/DDBJ databases">
        <authorList>
            <person name="Varghese N."/>
            <person name="Submissions Spin"/>
        </authorList>
    </citation>
    <scope>NUCLEOTIDE SEQUENCE [LARGE SCALE GENOMIC DNA]</scope>
    <source>
        <strain evidence="3">DSM 43816</strain>
    </source>
</reference>
<keyword evidence="3" id="KW-1185">Reference proteome</keyword>
<organism evidence="2 3">
    <name type="scientific">Micromonospora echinospora</name>
    <name type="common">Micromonospora purpurea</name>
    <dbReference type="NCBI Taxonomy" id="1877"/>
    <lineage>
        <taxon>Bacteria</taxon>
        <taxon>Bacillati</taxon>
        <taxon>Actinomycetota</taxon>
        <taxon>Actinomycetes</taxon>
        <taxon>Micromonosporales</taxon>
        <taxon>Micromonosporaceae</taxon>
        <taxon>Micromonospora</taxon>
    </lineage>
</organism>